<dbReference type="AlphaFoldDB" id="X1MYA0"/>
<sequence>MPEDEVARILLEESLGEIKLCIGRDIVLKKSEPPRRNYRDIIAGKLDMLIDGLTLVTVENGRAGQKAGLARGDLIVAINGAATRYMPFKDATGIIEDNNKSTVTFTVRRDVTIWKGK</sequence>
<evidence type="ECO:0000259" key="1">
    <source>
        <dbReference type="PROSITE" id="PS50106"/>
    </source>
</evidence>
<dbReference type="InterPro" id="IPR001478">
    <property type="entry name" value="PDZ"/>
</dbReference>
<dbReference type="InterPro" id="IPR036034">
    <property type="entry name" value="PDZ_sf"/>
</dbReference>
<evidence type="ECO:0000313" key="2">
    <source>
        <dbReference type="EMBL" id="GAI19630.1"/>
    </source>
</evidence>
<accession>X1MYA0</accession>
<name>X1MYA0_9ZZZZ</name>
<feature type="domain" description="PDZ" evidence="1">
    <location>
        <begin position="25"/>
        <end position="110"/>
    </location>
</feature>
<protein>
    <recommendedName>
        <fullName evidence="1">PDZ domain-containing protein</fullName>
    </recommendedName>
</protein>
<dbReference type="SMART" id="SM00228">
    <property type="entry name" value="PDZ"/>
    <property type="match status" value="1"/>
</dbReference>
<dbReference type="Gene3D" id="2.30.42.10">
    <property type="match status" value="1"/>
</dbReference>
<organism evidence="2">
    <name type="scientific">marine sediment metagenome</name>
    <dbReference type="NCBI Taxonomy" id="412755"/>
    <lineage>
        <taxon>unclassified sequences</taxon>
        <taxon>metagenomes</taxon>
        <taxon>ecological metagenomes</taxon>
    </lineage>
</organism>
<dbReference type="Pfam" id="PF17820">
    <property type="entry name" value="PDZ_6"/>
    <property type="match status" value="1"/>
</dbReference>
<proteinExistence type="predicted"/>
<dbReference type="InterPro" id="IPR041489">
    <property type="entry name" value="PDZ_6"/>
</dbReference>
<comment type="caution">
    <text evidence="2">The sequence shown here is derived from an EMBL/GenBank/DDBJ whole genome shotgun (WGS) entry which is preliminary data.</text>
</comment>
<dbReference type="PROSITE" id="PS50106">
    <property type="entry name" value="PDZ"/>
    <property type="match status" value="1"/>
</dbReference>
<gene>
    <name evidence="2" type="ORF">S06H3_33090</name>
</gene>
<reference evidence="2" key="1">
    <citation type="journal article" date="2014" name="Front. Microbiol.">
        <title>High frequency of phylogenetically diverse reductive dehalogenase-homologous genes in deep subseafloor sedimentary metagenomes.</title>
        <authorList>
            <person name="Kawai M."/>
            <person name="Futagami T."/>
            <person name="Toyoda A."/>
            <person name="Takaki Y."/>
            <person name="Nishi S."/>
            <person name="Hori S."/>
            <person name="Arai W."/>
            <person name="Tsubouchi T."/>
            <person name="Morono Y."/>
            <person name="Uchiyama I."/>
            <person name="Ito T."/>
            <person name="Fujiyama A."/>
            <person name="Inagaki F."/>
            <person name="Takami H."/>
        </authorList>
    </citation>
    <scope>NUCLEOTIDE SEQUENCE</scope>
    <source>
        <strain evidence="2">Expedition CK06-06</strain>
    </source>
</reference>
<dbReference type="EMBL" id="BARV01019729">
    <property type="protein sequence ID" value="GAI19630.1"/>
    <property type="molecule type" value="Genomic_DNA"/>
</dbReference>
<dbReference type="SUPFAM" id="SSF50156">
    <property type="entry name" value="PDZ domain-like"/>
    <property type="match status" value="1"/>
</dbReference>